<proteinExistence type="predicted"/>
<feature type="region of interest" description="Disordered" evidence="1">
    <location>
        <begin position="23"/>
        <end position="42"/>
    </location>
</feature>
<evidence type="ECO:0000256" key="2">
    <source>
        <dbReference type="SAM" id="SignalP"/>
    </source>
</evidence>
<name>K0T641_THAOC</name>
<reference evidence="3 4" key="1">
    <citation type="journal article" date="2012" name="Genome Biol.">
        <title>Genome and low-iron response of an oceanic diatom adapted to chronic iron limitation.</title>
        <authorList>
            <person name="Lommer M."/>
            <person name="Specht M."/>
            <person name="Roy A.S."/>
            <person name="Kraemer L."/>
            <person name="Andreson R."/>
            <person name="Gutowska M.A."/>
            <person name="Wolf J."/>
            <person name="Bergner S.V."/>
            <person name="Schilhabel M.B."/>
            <person name="Klostermeier U.C."/>
            <person name="Beiko R.G."/>
            <person name="Rosenstiel P."/>
            <person name="Hippler M."/>
            <person name="Laroche J."/>
        </authorList>
    </citation>
    <scope>NUCLEOTIDE SEQUENCE [LARGE SCALE GENOMIC DNA]</scope>
    <source>
        <strain evidence="3 4">CCMP1005</strain>
    </source>
</reference>
<evidence type="ECO:0000256" key="1">
    <source>
        <dbReference type="SAM" id="MobiDB-lite"/>
    </source>
</evidence>
<evidence type="ECO:0000313" key="4">
    <source>
        <dbReference type="Proteomes" id="UP000266841"/>
    </source>
</evidence>
<dbReference type="AlphaFoldDB" id="K0T641"/>
<keyword evidence="2" id="KW-0732">Signal</keyword>
<keyword evidence="4" id="KW-1185">Reference proteome</keyword>
<feature type="chain" id="PRO_5030173137" evidence="2">
    <location>
        <begin position="20"/>
        <end position="167"/>
    </location>
</feature>
<dbReference type="Proteomes" id="UP000266841">
    <property type="component" value="Unassembled WGS sequence"/>
</dbReference>
<evidence type="ECO:0000313" key="3">
    <source>
        <dbReference type="EMBL" id="EJK68756.1"/>
    </source>
</evidence>
<feature type="signal peptide" evidence="2">
    <location>
        <begin position="1"/>
        <end position="19"/>
    </location>
</feature>
<comment type="caution">
    <text evidence="3">The sequence shown here is derived from an EMBL/GenBank/DDBJ whole genome shotgun (WGS) entry which is preliminary data.</text>
</comment>
<sequence length="167" mass="19118">MMKAALLLAYFFLLLAADGQETRETPEAAEGPVSELESSEDDYEPKITVTLKNGLDFKLDVVQVFDFDEEEEDWMEWEEVFENVEPGVNVEILDPEEGDQFLVLESGTDDYLKLIEIEELKNETIIIDESTIDDFDDGIELSEEMLDAMEKMKEMRDGGDDRGEDEL</sequence>
<protein>
    <submittedName>
        <fullName evidence="3">Uncharacterized protein</fullName>
    </submittedName>
</protein>
<dbReference type="EMBL" id="AGNL01010879">
    <property type="protein sequence ID" value="EJK68756.1"/>
    <property type="molecule type" value="Genomic_DNA"/>
</dbReference>
<organism evidence="3 4">
    <name type="scientific">Thalassiosira oceanica</name>
    <name type="common">Marine diatom</name>
    <dbReference type="NCBI Taxonomy" id="159749"/>
    <lineage>
        <taxon>Eukaryota</taxon>
        <taxon>Sar</taxon>
        <taxon>Stramenopiles</taxon>
        <taxon>Ochrophyta</taxon>
        <taxon>Bacillariophyta</taxon>
        <taxon>Coscinodiscophyceae</taxon>
        <taxon>Thalassiosirophycidae</taxon>
        <taxon>Thalassiosirales</taxon>
        <taxon>Thalassiosiraceae</taxon>
        <taxon>Thalassiosira</taxon>
    </lineage>
</organism>
<gene>
    <name evidence="3" type="ORF">THAOC_10042</name>
</gene>
<accession>K0T641</accession>